<gene>
    <name evidence="1" type="ORF">NIDE0456</name>
</gene>
<accession>D8PAH2</accession>
<dbReference type="STRING" id="330214.NIDE0456"/>
<evidence type="ECO:0000313" key="1">
    <source>
        <dbReference type="EMBL" id="CBK40231.1"/>
    </source>
</evidence>
<protein>
    <submittedName>
        <fullName evidence="1">Uncharacterized protein</fullName>
    </submittedName>
</protein>
<organism evidence="1 2">
    <name type="scientific">Nitrospira defluvii</name>
    <dbReference type="NCBI Taxonomy" id="330214"/>
    <lineage>
        <taxon>Bacteria</taxon>
        <taxon>Pseudomonadati</taxon>
        <taxon>Nitrospirota</taxon>
        <taxon>Nitrospiria</taxon>
        <taxon>Nitrospirales</taxon>
        <taxon>Nitrospiraceae</taxon>
        <taxon>Nitrospira</taxon>
    </lineage>
</organism>
<dbReference type="HOGENOM" id="CLU_2951713_0_0_0"/>
<name>D8PAH2_9BACT</name>
<keyword evidence="2" id="KW-1185">Reference proteome</keyword>
<dbReference type="EMBL" id="FP929003">
    <property type="protein sequence ID" value="CBK40231.1"/>
    <property type="molecule type" value="Genomic_DNA"/>
</dbReference>
<reference evidence="1 2" key="1">
    <citation type="journal article" date="2010" name="Proc. Natl. Acad. Sci. U.S.A.">
        <title>A Nitrospira metagenome illuminates the physiology and evolution of globally important nitrite-oxidizing bacteria.</title>
        <authorList>
            <person name="Lucker S."/>
            <person name="Wagner M."/>
            <person name="Maixner F."/>
            <person name="Pelletier E."/>
            <person name="Koch H."/>
            <person name="Vacherie B."/>
            <person name="Rattei T."/>
            <person name="Sinninghe Damste J."/>
            <person name="Spieck E."/>
            <person name="Le Paslier D."/>
            <person name="Daims H."/>
        </authorList>
    </citation>
    <scope>NUCLEOTIDE SEQUENCE [LARGE SCALE GENOMIC DNA]</scope>
</reference>
<sequence>MTQTRDRVFLENETRPRVETRYASTVYIRFGLYRFICLGVFPITPHYLNAAESGEHRNL</sequence>
<proteinExistence type="predicted"/>
<dbReference type="Proteomes" id="UP000001660">
    <property type="component" value="Chromosome"/>
</dbReference>
<dbReference type="KEGG" id="nde:NIDE0456"/>
<dbReference type="AlphaFoldDB" id="D8PAH2"/>
<evidence type="ECO:0000313" key="2">
    <source>
        <dbReference type="Proteomes" id="UP000001660"/>
    </source>
</evidence>